<evidence type="ECO:0000256" key="6">
    <source>
        <dbReference type="ARBA" id="ARBA00022840"/>
    </source>
</evidence>
<dbReference type="GO" id="GO:0030295">
    <property type="term" value="F:protein kinase activator activity"/>
    <property type="evidence" value="ECO:0007669"/>
    <property type="project" value="TreeGrafter"/>
</dbReference>
<dbReference type="InterPro" id="IPR050351">
    <property type="entry name" value="BphY/WalK/GraS-like"/>
</dbReference>
<name>A0A085WAH7_9BACT</name>
<reference evidence="9 10" key="1">
    <citation type="submission" date="2014-04" db="EMBL/GenBank/DDBJ databases">
        <title>Genome assembly of Hyalangium minutum DSM 14724.</title>
        <authorList>
            <person name="Sharma G."/>
            <person name="Subramanian S."/>
        </authorList>
    </citation>
    <scope>NUCLEOTIDE SEQUENCE [LARGE SCALE GENOMIC DNA]</scope>
    <source>
        <strain evidence="9 10">DSM 14724</strain>
    </source>
</reference>
<dbReference type="AlphaFoldDB" id="A0A085WAH7"/>
<dbReference type="GO" id="GO:0000156">
    <property type="term" value="F:phosphorelay response regulator activity"/>
    <property type="evidence" value="ECO:0007669"/>
    <property type="project" value="TreeGrafter"/>
</dbReference>
<evidence type="ECO:0000256" key="7">
    <source>
        <dbReference type="ARBA" id="ARBA00023012"/>
    </source>
</evidence>
<dbReference type="PATRIC" id="fig|394096.3.peg.6045"/>
<dbReference type="EMBL" id="JMCB01000013">
    <property type="protein sequence ID" value="KFE64690.1"/>
    <property type="molecule type" value="Genomic_DNA"/>
</dbReference>
<dbReference type="PANTHER" id="PTHR42878">
    <property type="entry name" value="TWO-COMPONENT HISTIDINE KINASE"/>
    <property type="match status" value="1"/>
</dbReference>
<sequence>MERSLAAVAERSLRDGARAGIDALLKEALRLTGVAGIALHEGRVRIAEAGLRLPSLSRLRASQLIPIEEGRSSLGVIPERTSGEQRETLERFAGLAGSLLKAWRREASLQGRQASLCQQLRQLQRELSYRESNRSRASHDLRTPLLVIQGYLEMMRKGMTGELTPTMEKYVERMQGSTQMMGQLISRQLSRGGAPEDLRALALEAFEPMARARKLPLHFECSAKWAPVRGPRSVVTQLTRLLARDLGTSRVGVVRVHIEEQEKLGMWTLSVSTDRPRLLMARKLARLEQLLQRLGGALSIQDEAPFELRLHLPAATVNARPR</sequence>
<evidence type="ECO:0000256" key="3">
    <source>
        <dbReference type="ARBA" id="ARBA00022679"/>
    </source>
</evidence>
<dbReference type="PANTHER" id="PTHR42878:SF7">
    <property type="entry name" value="SENSOR HISTIDINE KINASE GLRK"/>
    <property type="match status" value="1"/>
</dbReference>
<keyword evidence="6" id="KW-0067">ATP-binding</keyword>
<dbReference type="SMART" id="SM00388">
    <property type="entry name" value="HisKA"/>
    <property type="match status" value="1"/>
</dbReference>
<dbReference type="GO" id="GO:0007234">
    <property type="term" value="P:osmosensory signaling via phosphorelay pathway"/>
    <property type="evidence" value="ECO:0007669"/>
    <property type="project" value="TreeGrafter"/>
</dbReference>
<evidence type="ECO:0000313" key="9">
    <source>
        <dbReference type="EMBL" id="KFE64690.1"/>
    </source>
</evidence>
<keyword evidence="7" id="KW-0902">Two-component regulatory system</keyword>
<dbReference type="CDD" id="cd00082">
    <property type="entry name" value="HisKA"/>
    <property type="match status" value="1"/>
</dbReference>
<evidence type="ECO:0000259" key="8">
    <source>
        <dbReference type="SMART" id="SM00388"/>
    </source>
</evidence>
<keyword evidence="10" id="KW-1185">Reference proteome</keyword>
<keyword evidence="3" id="KW-0808">Transferase</keyword>
<comment type="caution">
    <text evidence="9">The sequence shown here is derived from an EMBL/GenBank/DDBJ whole genome shotgun (WGS) entry which is preliminary data.</text>
</comment>
<keyword evidence="5 9" id="KW-0418">Kinase</keyword>
<dbReference type="InterPro" id="IPR036097">
    <property type="entry name" value="HisK_dim/P_sf"/>
</dbReference>
<comment type="catalytic activity">
    <reaction evidence="1">
        <text>ATP + protein L-histidine = ADP + protein N-phospho-L-histidine.</text>
        <dbReference type="EC" id="2.7.13.3"/>
    </reaction>
</comment>
<dbReference type="GO" id="GO:0005524">
    <property type="term" value="F:ATP binding"/>
    <property type="evidence" value="ECO:0007669"/>
    <property type="project" value="UniProtKB-KW"/>
</dbReference>
<dbReference type="SUPFAM" id="SSF47384">
    <property type="entry name" value="Homodimeric domain of signal transducing histidine kinase"/>
    <property type="match status" value="1"/>
</dbReference>
<keyword evidence="4" id="KW-0547">Nucleotide-binding</keyword>
<evidence type="ECO:0000313" key="10">
    <source>
        <dbReference type="Proteomes" id="UP000028725"/>
    </source>
</evidence>
<feature type="domain" description="Signal transduction histidine kinase dimerisation/phosphoacceptor" evidence="8">
    <location>
        <begin position="133"/>
        <end position="195"/>
    </location>
</feature>
<evidence type="ECO:0000256" key="4">
    <source>
        <dbReference type="ARBA" id="ARBA00022741"/>
    </source>
</evidence>
<dbReference type="GO" id="GO:0000155">
    <property type="term" value="F:phosphorelay sensor kinase activity"/>
    <property type="evidence" value="ECO:0007669"/>
    <property type="project" value="InterPro"/>
</dbReference>
<protein>
    <recommendedName>
        <fullName evidence="2">histidine kinase</fullName>
        <ecNumber evidence="2">2.7.13.3</ecNumber>
    </recommendedName>
</protein>
<evidence type="ECO:0000256" key="2">
    <source>
        <dbReference type="ARBA" id="ARBA00012438"/>
    </source>
</evidence>
<dbReference type="Gene3D" id="1.10.287.130">
    <property type="match status" value="1"/>
</dbReference>
<dbReference type="EC" id="2.7.13.3" evidence="2"/>
<dbReference type="RefSeq" id="WP_052420342.1">
    <property type="nucleotide sequence ID" value="NZ_JMCB01000013.1"/>
</dbReference>
<organism evidence="9 10">
    <name type="scientific">Hyalangium minutum</name>
    <dbReference type="NCBI Taxonomy" id="394096"/>
    <lineage>
        <taxon>Bacteria</taxon>
        <taxon>Pseudomonadati</taxon>
        <taxon>Myxococcota</taxon>
        <taxon>Myxococcia</taxon>
        <taxon>Myxococcales</taxon>
        <taxon>Cystobacterineae</taxon>
        <taxon>Archangiaceae</taxon>
        <taxon>Hyalangium</taxon>
    </lineage>
</organism>
<evidence type="ECO:0000256" key="1">
    <source>
        <dbReference type="ARBA" id="ARBA00000085"/>
    </source>
</evidence>
<proteinExistence type="predicted"/>
<dbReference type="Pfam" id="PF00512">
    <property type="entry name" value="HisKA"/>
    <property type="match status" value="1"/>
</dbReference>
<evidence type="ECO:0000256" key="5">
    <source>
        <dbReference type="ARBA" id="ARBA00022777"/>
    </source>
</evidence>
<dbReference type="InterPro" id="IPR003661">
    <property type="entry name" value="HisK_dim/P_dom"/>
</dbReference>
<dbReference type="STRING" id="394096.DB31_1708"/>
<accession>A0A085WAH7</accession>
<dbReference type="Proteomes" id="UP000028725">
    <property type="component" value="Unassembled WGS sequence"/>
</dbReference>
<gene>
    <name evidence="9" type="ORF">DB31_1708</name>
</gene>